<protein>
    <submittedName>
        <fullName evidence="1">Uncharacterized protein</fullName>
    </submittedName>
</protein>
<evidence type="ECO:0000313" key="1">
    <source>
        <dbReference type="EMBL" id="OSM06110.1"/>
    </source>
</evidence>
<dbReference type="STRING" id="1434232.MAIT1_01065"/>
<reference evidence="1 2" key="1">
    <citation type="journal article" date="2016" name="BMC Genomics">
        <title>Combined genomic and structural analyses of a cultured magnetotactic bacterium reveals its niche adaptation to a dynamic environment.</title>
        <authorList>
            <person name="Araujo A.C."/>
            <person name="Morillo V."/>
            <person name="Cypriano J."/>
            <person name="Teixeira L.C."/>
            <person name="Leao P."/>
            <person name="Lyra S."/>
            <person name="Almeida L.G."/>
            <person name="Bazylinski D.A."/>
            <person name="Vasconcellos A.T."/>
            <person name="Abreu F."/>
            <person name="Lins U."/>
        </authorList>
    </citation>
    <scope>NUCLEOTIDE SEQUENCE [LARGE SCALE GENOMIC DNA]</scope>
    <source>
        <strain evidence="1 2">IT-1</strain>
    </source>
</reference>
<evidence type="ECO:0000313" key="2">
    <source>
        <dbReference type="Proteomes" id="UP000194003"/>
    </source>
</evidence>
<comment type="caution">
    <text evidence="1">The sequence shown here is derived from an EMBL/GenBank/DDBJ whole genome shotgun (WGS) entry which is preliminary data.</text>
</comment>
<keyword evidence="2" id="KW-1185">Reference proteome</keyword>
<dbReference type="EMBL" id="LVJN01000016">
    <property type="protein sequence ID" value="OSM06110.1"/>
    <property type="molecule type" value="Genomic_DNA"/>
</dbReference>
<proteinExistence type="predicted"/>
<organism evidence="1 2">
    <name type="scientific">Magnetofaba australis IT-1</name>
    <dbReference type="NCBI Taxonomy" id="1434232"/>
    <lineage>
        <taxon>Bacteria</taxon>
        <taxon>Pseudomonadati</taxon>
        <taxon>Pseudomonadota</taxon>
        <taxon>Magnetococcia</taxon>
        <taxon>Magnetococcales</taxon>
        <taxon>Magnetococcaceae</taxon>
        <taxon>Magnetofaba</taxon>
    </lineage>
</organism>
<accession>A0A1Y2K9I3</accession>
<dbReference type="RefSeq" id="WP_143814671.1">
    <property type="nucleotide sequence ID" value="NZ_LVJN01000016.1"/>
</dbReference>
<dbReference type="Proteomes" id="UP000194003">
    <property type="component" value="Unassembled WGS sequence"/>
</dbReference>
<dbReference type="AlphaFoldDB" id="A0A1Y2K9I3"/>
<gene>
    <name evidence="1" type="ORF">MAIT1_01065</name>
</gene>
<name>A0A1Y2K9I3_9PROT</name>
<sequence>MSAMDALLECPALGDLERMLDEVDAPESLDDARLESLPRLWSEASLQLTTRLSDTELAGLERELLEKRARDILARIAPAMRTLRAYKARVSDQMGQENRRFQAMTGYGIQRDHATCVSHKV</sequence>